<gene>
    <name evidence="1" type="ORF">S01H4_11588</name>
</gene>
<reference evidence="1" key="1">
    <citation type="journal article" date="2014" name="Front. Microbiol.">
        <title>High frequency of phylogenetically diverse reductive dehalogenase-homologous genes in deep subseafloor sedimentary metagenomes.</title>
        <authorList>
            <person name="Kawai M."/>
            <person name="Futagami T."/>
            <person name="Toyoda A."/>
            <person name="Takaki Y."/>
            <person name="Nishi S."/>
            <person name="Hori S."/>
            <person name="Arai W."/>
            <person name="Tsubouchi T."/>
            <person name="Morono Y."/>
            <person name="Uchiyama I."/>
            <person name="Ito T."/>
            <person name="Fujiyama A."/>
            <person name="Inagaki F."/>
            <person name="Takami H."/>
        </authorList>
    </citation>
    <scope>NUCLEOTIDE SEQUENCE</scope>
    <source>
        <strain evidence="1">Expedition CK06-06</strain>
    </source>
</reference>
<sequence length="43" mass="4790">TCKTISKNREMNSERLRALLLEPHQSYLRNAQTISFVALAGGA</sequence>
<comment type="caution">
    <text evidence="1">The sequence shown here is derived from an EMBL/GenBank/DDBJ whole genome shotgun (WGS) entry which is preliminary data.</text>
</comment>
<dbReference type="EMBL" id="BART01004723">
    <property type="protein sequence ID" value="GAG56142.1"/>
    <property type="molecule type" value="Genomic_DNA"/>
</dbReference>
<proteinExistence type="predicted"/>
<protein>
    <submittedName>
        <fullName evidence="1">Uncharacterized protein</fullName>
    </submittedName>
</protein>
<name>X0ZD66_9ZZZZ</name>
<evidence type="ECO:0000313" key="1">
    <source>
        <dbReference type="EMBL" id="GAG56142.1"/>
    </source>
</evidence>
<accession>X0ZD66</accession>
<feature type="non-terminal residue" evidence="1">
    <location>
        <position position="1"/>
    </location>
</feature>
<dbReference type="AlphaFoldDB" id="X0ZD66"/>
<organism evidence="1">
    <name type="scientific">marine sediment metagenome</name>
    <dbReference type="NCBI Taxonomy" id="412755"/>
    <lineage>
        <taxon>unclassified sequences</taxon>
        <taxon>metagenomes</taxon>
        <taxon>ecological metagenomes</taxon>
    </lineage>
</organism>